<dbReference type="HOGENOM" id="CLU_1153686_0_0_1"/>
<proteinExistence type="predicted"/>
<evidence type="ECO:0000313" key="2">
    <source>
        <dbReference type="Proteomes" id="UP000019132"/>
    </source>
</evidence>
<dbReference type="InParanoid" id="K3X584"/>
<protein>
    <submittedName>
        <fullName evidence="1">Uncharacterized protein</fullName>
    </submittedName>
</protein>
<keyword evidence="2" id="KW-1185">Reference proteome</keyword>
<dbReference type="EMBL" id="GL376608">
    <property type="status" value="NOT_ANNOTATED_CDS"/>
    <property type="molecule type" value="Genomic_DNA"/>
</dbReference>
<accession>K3X584</accession>
<dbReference type="EnsemblProtists" id="PYU1_T012383">
    <property type="protein sequence ID" value="PYU1_T012383"/>
    <property type="gene ID" value="PYU1_G012357"/>
</dbReference>
<reference evidence="2" key="1">
    <citation type="journal article" date="2010" name="Genome Biol.">
        <title>Genome sequence of the necrotrophic plant pathogen Pythium ultimum reveals original pathogenicity mechanisms and effector repertoire.</title>
        <authorList>
            <person name="Levesque C.A."/>
            <person name="Brouwer H."/>
            <person name="Cano L."/>
            <person name="Hamilton J.P."/>
            <person name="Holt C."/>
            <person name="Huitema E."/>
            <person name="Raffaele S."/>
            <person name="Robideau G.P."/>
            <person name="Thines M."/>
            <person name="Win J."/>
            <person name="Zerillo M.M."/>
            <person name="Beakes G.W."/>
            <person name="Boore J.L."/>
            <person name="Busam D."/>
            <person name="Dumas B."/>
            <person name="Ferriera S."/>
            <person name="Fuerstenberg S.I."/>
            <person name="Gachon C.M."/>
            <person name="Gaulin E."/>
            <person name="Govers F."/>
            <person name="Grenville-Briggs L."/>
            <person name="Horner N."/>
            <person name="Hostetler J."/>
            <person name="Jiang R.H."/>
            <person name="Johnson J."/>
            <person name="Krajaejun T."/>
            <person name="Lin H."/>
            <person name="Meijer H.J."/>
            <person name="Moore B."/>
            <person name="Morris P."/>
            <person name="Phuntmart V."/>
            <person name="Puiu D."/>
            <person name="Shetty J."/>
            <person name="Stajich J.E."/>
            <person name="Tripathy S."/>
            <person name="Wawra S."/>
            <person name="van West P."/>
            <person name="Whitty B.R."/>
            <person name="Coutinho P.M."/>
            <person name="Henrissat B."/>
            <person name="Martin F."/>
            <person name="Thomas P.D."/>
            <person name="Tyler B.M."/>
            <person name="De Vries R.P."/>
            <person name="Kamoun S."/>
            <person name="Yandell M."/>
            <person name="Tisserat N."/>
            <person name="Buell C.R."/>
        </authorList>
    </citation>
    <scope>NUCLEOTIDE SEQUENCE</scope>
    <source>
        <strain evidence="2">DAOM:BR144</strain>
    </source>
</reference>
<organism evidence="1 2">
    <name type="scientific">Globisporangium ultimum (strain ATCC 200006 / CBS 805.95 / DAOM BR144)</name>
    <name type="common">Pythium ultimum</name>
    <dbReference type="NCBI Taxonomy" id="431595"/>
    <lineage>
        <taxon>Eukaryota</taxon>
        <taxon>Sar</taxon>
        <taxon>Stramenopiles</taxon>
        <taxon>Oomycota</taxon>
        <taxon>Peronosporomycetes</taxon>
        <taxon>Pythiales</taxon>
        <taxon>Pythiaceae</taxon>
        <taxon>Globisporangium</taxon>
    </lineage>
</organism>
<evidence type="ECO:0000313" key="1">
    <source>
        <dbReference type="EnsemblProtists" id="PYU1_T012383"/>
    </source>
</evidence>
<name>K3X584_GLOUD</name>
<dbReference type="VEuPathDB" id="FungiDB:PYU1_G012357"/>
<reference evidence="2" key="2">
    <citation type="submission" date="2010-04" db="EMBL/GenBank/DDBJ databases">
        <authorList>
            <person name="Buell R."/>
            <person name="Hamilton J."/>
            <person name="Hostetler J."/>
        </authorList>
    </citation>
    <scope>NUCLEOTIDE SEQUENCE [LARGE SCALE GENOMIC DNA]</scope>
    <source>
        <strain evidence="2">DAOM:BR144</strain>
    </source>
</reference>
<reference evidence="1" key="3">
    <citation type="submission" date="2015-02" db="UniProtKB">
        <authorList>
            <consortium name="EnsemblProtists"/>
        </authorList>
    </citation>
    <scope>IDENTIFICATION</scope>
    <source>
        <strain evidence="1">DAOM BR144</strain>
    </source>
</reference>
<dbReference type="AlphaFoldDB" id="K3X584"/>
<sequence length="241" mass="26149">MSATGTPTECIQAVGRLLVTTLKQDVSAECQDALQQMADAGTPLQYRFAEELHSREELGKRLAQIPLTELADLRSAIGSAATSDVTSPLKSMALMVLWAFIHNSTKELIPVTALSAQKLTFKTTSLRTLARYLLSLETHDARIAAIVNGGKANARLLPSLLSVEILRDYFQIMSLLLTSSYGTVFDSLAFPIVSDILKGFRVVCDIVSINFSWTSGDDKLFAGTAALKRFGMVTKALHGHS</sequence>
<dbReference type="Proteomes" id="UP000019132">
    <property type="component" value="Unassembled WGS sequence"/>
</dbReference>